<organism evidence="2 3">
    <name type="scientific">Natrinema saccharevitans</name>
    <dbReference type="NCBI Taxonomy" id="301967"/>
    <lineage>
        <taxon>Archaea</taxon>
        <taxon>Methanobacteriati</taxon>
        <taxon>Methanobacteriota</taxon>
        <taxon>Stenosarchaea group</taxon>
        <taxon>Halobacteria</taxon>
        <taxon>Halobacteriales</taxon>
        <taxon>Natrialbaceae</taxon>
        <taxon>Natrinema</taxon>
    </lineage>
</organism>
<evidence type="ECO:0000313" key="3">
    <source>
        <dbReference type="Proteomes" id="UP000189370"/>
    </source>
</evidence>
<dbReference type="RefSeq" id="WP_076148586.1">
    <property type="nucleotide sequence ID" value="NZ_LWLN01000002.1"/>
</dbReference>
<gene>
    <name evidence="2" type="ORF">A6E15_17900</name>
</gene>
<feature type="region of interest" description="Disordered" evidence="1">
    <location>
        <begin position="195"/>
        <end position="231"/>
    </location>
</feature>
<sequence>MPRAGPLKQLLRGLTVAELRSLRRTHCPQVTEYDGDKDAFVDRLRNSLKRSIDDGDLTYEDLVAFLRSEFESNGPERATTCIRQTLQNLSVSPCAGYKDSRAVRERWICSELYQALHYELADLPYAIQQEASFGRSSVDLLVSHDHEDRNYLIEAKLAGNYSSRERLLSQLRKYRKKVPDLRRSFVLMVAERERDLPSNKASVDHAIQEAEDEPKTEVVVKPPTELEYTAD</sequence>
<dbReference type="Proteomes" id="UP000189370">
    <property type="component" value="Unassembled WGS sequence"/>
</dbReference>
<evidence type="ECO:0000256" key="1">
    <source>
        <dbReference type="SAM" id="MobiDB-lite"/>
    </source>
</evidence>
<dbReference type="AlphaFoldDB" id="A0A1S8ARH6"/>
<reference evidence="3" key="1">
    <citation type="submission" date="2016-04" db="EMBL/GenBank/DDBJ databases">
        <authorList>
            <person name="Chen S.-C."/>
            <person name="Lai M.-C."/>
        </authorList>
    </citation>
    <scope>NUCLEOTIDE SEQUENCE [LARGE SCALE GENOMIC DNA]</scope>
    <source>
        <strain evidence="3">AB14</strain>
    </source>
</reference>
<dbReference type="OrthoDB" id="198079at2157"/>
<feature type="compositionally biased region" description="Basic and acidic residues" evidence="1">
    <location>
        <begin position="195"/>
        <end position="218"/>
    </location>
</feature>
<dbReference type="EMBL" id="LWLN01000002">
    <property type="protein sequence ID" value="OLZ39272.1"/>
    <property type="molecule type" value="Genomic_DNA"/>
</dbReference>
<comment type="caution">
    <text evidence="2">The sequence shown here is derived from an EMBL/GenBank/DDBJ whole genome shotgun (WGS) entry which is preliminary data.</text>
</comment>
<evidence type="ECO:0000313" key="2">
    <source>
        <dbReference type="EMBL" id="OLZ39272.1"/>
    </source>
</evidence>
<accession>A0A1S8ARH6</accession>
<name>A0A1S8ARH6_9EURY</name>
<keyword evidence="3" id="KW-1185">Reference proteome</keyword>
<protein>
    <submittedName>
        <fullName evidence="2">Uncharacterized protein</fullName>
    </submittedName>
</protein>
<proteinExistence type="predicted"/>